<dbReference type="InterPro" id="IPR013785">
    <property type="entry name" value="Aldolase_TIM"/>
</dbReference>
<dbReference type="Proteomes" id="UP000785200">
    <property type="component" value="Unassembled WGS sequence"/>
</dbReference>
<gene>
    <name evidence="4" type="ORF">D0Z07_8923</name>
</gene>
<dbReference type="SUPFAM" id="SSF51412">
    <property type="entry name" value="Inosine monophosphate dehydrogenase (IMPDH)"/>
    <property type="match status" value="1"/>
</dbReference>
<reference evidence="4" key="1">
    <citation type="submission" date="2019-07" db="EMBL/GenBank/DDBJ databases">
        <title>Hyphodiscus hymeniophilus genome sequencing and assembly.</title>
        <authorList>
            <person name="Kramer G."/>
            <person name="Nodwell J."/>
        </authorList>
    </citation>
    <scope>NUCLEOTIDE SEQUENCE</scope>
    <source>
        <strain evidence="4">ATCC 34498</strain>
    </source>
</reference>
<evidence type="ECO:0000313" key="5">
    <source>
        <dbReference type="Proteomes" id="UP000785200"/>
    </source>
</evidence>
<protein>
    <submittedName>
        <fullName evidence="4">2-nitropropane dioxygenase</fullName>
    </submittedName>
</protein>
<keyword evidence="5" id="KW-1185">Reference proteome</keyword>
<name>A0A9P6SQ11_9HELO</name>
<dbReference type="AlphaFoldDB" id="A0A9P6SQ11"/>
<proteinExistence type="predicted"/>
<comment type="caution">
    <text evidence="4">The sequence shown here is derived from an EMBL/GenBank/DDBJ whole genome shotgun (WGS) entry which is preliminary data.</text>
</comment>
<keyword evidence="1" id="KW-0285">Flavoprotein</keyword>
<keyword evidence="3" id="KW-0560">Oxidoreductase</keyword>
<evidence type="ECO:0000256" key="1">
    <source>
        <dbReference type="ARBA" id="ARBA00022630"/>
    </source>
</evidence>
<keyword evidence="4" id="KW-0223">Dioxygenase</keyword>
<keyword evidence="2" id="KW-0288">FMN</keyword>
<evidence type="ECO:0000256" key="2">
    <source>
        <dbReference type="ARBA" id="ARBA00022643"/>
    </source>
</evidence>
<dbReference type="PANTHER" id="PTHR32332">
    <property type="entry name" value="2-NITROPROPANE DIOXYGENASE"/>
    <property type="match status" value="1"/>
</dbReference>
<evidence type="ECO:0000256" key="3">
    <source>
        <dbReference type="ARBA" id="ARBA00023002"/>
    </source>
</evidence>
<organism evidence="4 5">
    <name type="scientific">Hyphodiscus hymeniophilus</name>
    <dbReference type="NCBI Taxonomy" id="353542"/>
    <lineage>
        <taxon>Eukaryota</taxon>
        <taxon>Fungi</taxon>
        <taxon>Dikarya</taxon>
        <taxon>Ascomycota</taxon>
        <taxon>Pezizomycotina</taxon>
        <taxon>Leotiomycetes</taxon>
        <taxon>Helotiales</taxon>
        <taxon>Hyphodiscaceae</taxon>
        <taxon>Hyphodiscus</taxon>
    </lineage>
</organism>
<dbReference type="GO" id="GO:0018580">
    <property type="term" value="F:nitronate monooxygenase activity"/>
    <property type="evidence" value="ECO:0007669"/>
    <property type="project" value="InterPro"/>
</dbReference>
<accession>A0A9P6SQ11</accession>
<dbReference type="GO" id="GO:0051213">
    <property type="term" value="F:dioxygenase activity"/>
    <property type="evidence" value="ECO:0007669"/>
    <property type="project" value="UniProtKB-KW"/>
</dbReference>
<dbReference type="Pfam" id="PF03060">
    <property type="entry name" value="NMO"/>
    <property type="match status" value="1"/>
</dbReference>
<dbReference type="EMBL" id="VNKQ01000019">
    <property type="protein sequence ID" value="KAG0645225.1"/>
    <property type="molecule type" value="Genomic_DNA"/>
</dbReference>
<dbReference type="InterPro" id="IPR004136">
    <property type="entry name" value="NMO"/>
</dbReference>
<dbReference type="Gene3D" id="3.20.20.70">
    <property type="entry name" value="Aldolase class I"/>
    <property type="match status" value="1"/>
</dbReference>
<dbReference type="OrthoDB" id="2349068at2759"/>
<sequence length="354" mass="37365">MASHAESLKSQYPWTSKPFIVSAPLRAIAGPALATSVSRASGLGFLGAGTDLSNFEQMFSECINILQKSPIPNSLPGIVPIGVGFICWGASLPVALSVITKANLKPAAAWLFAPKEAKDLMEWAQGIRKASNGKTRIWVQVGTVAMAIEIVRSCEPDVLVIQGSDAGGHGLAKSSSIISLLPECADALQREGFGHIPLVAAGGVMDGRGVVAAIALGATGICMGTRFLSTPEAVVSKGYQYAVIRAKDGGVSTARTRLYDSLRGTPGWPEDYNGRGVLNHSFWDHEKGMGEKENTRLYEKAVETGDAGWGDQGRMTTYAGTGVGLIHKVQPAAEIVAEVLREAKKYLTGAQSRL</sequence>
<dbReference type="PANTHER" id="PTHR32332:SF34">
    <property type="entry name" value="2-NITROPROPANE DIOXYGENASE FAMILY, PUTATIVE-RELATED"/>
    <property type="match status" value="1"/>
</dbReference>
<dbReference type="CDD" id="cd04730">
    <property type="entry name" value="NPD_like"/>
    <property type="match status" value="1"/>
</dbReference>
<evidence type="ECO:0000313" key="4">
    <source>
        <dbReference type="EMBL" id="KAG0645225.1"/>
    </source>
</evidence>